<evidence type="ECO:0000313" key="18">
    <source>
        <dbReference type="EMBL" id="ORZ33119.1"/>
    </source>
</evidence>
<evidence type="ECO:0000256" key="11">
    <source>
        <dbReference type="PIRNR" id="PIRNR018425"/>
    </source>
</evidence>
<feature type="compositionally biased region" description="Basic and acidic residues" evidence="14">
    <location>
        <begin position="577"/>
        <end position="586"/>
    </location>
</feature>
<dbReference type="GO" id="GO:0005524">
    <property type="term" value="F:ATP binding"/>
    <property type="evidence" value="ECO:0007669"/>
    <property type="project" value="UniProtKB-UniRule"/>
</dbReference>
<feature type="binding site" evidence="13">
    <location>
        <position position="108"/>
    </location>
    <ligand>
        <name>Mg(2+)</name>
        <dbReference type="ChEBI" id="CHEBI:18420"/>
        <label>1</label>
        <note>catalytic</note>
    </ligand>
</feature>
<dbReference type="Pfam" id="PF04928">
    <property type="entry name" value="PAP_central"/>
    <property type="match status" value="1"/>
</dbReference>
<sequence>MLALDPHSHKQCLGVTAPVSHASPTPQDVQLNANLISTLRSMDLFPSAEDSQLREQVLGQLYALVKSFVRRVAMNQGLPEELAEETGGTIYSFGSFRLGVHGPGADIDTLCVAPKHVNRDDFFSVMYEMLKSRDDVTELAAVPDAFVPVITFEMRGVPIDLLFCRLDMTQVPENLSLSGIDILSKLDERDIRSLNGSRVTDEILRLVPDINEFRTALRAIKRWAKVRGIYSNVMGFLGGVAWAMLVARVCQLYPNANSGTIVIKFFAIMQAWPWPEPILLKPIEEAPLPFRIWNPRLYPADRQHRMPIITPAYPSMCATHNVTKSTFDVLKHEFHLGTQLTQRIQRGELAWSALFTPHSYFSKYKYYLQLVVSSTAKETHLKFSGYMESRLRRQVLDLEDHGELDLIHPYFKGVERVFTYETDEQRVALAGGAWADRLPALSGEAVAQAESAAAAAAAAEAQTAAAGSEGGPAQVAAPKVLYTTSFYLGLVLKDAATQQPGQRRRLDIGWLLPQIVATAKAFVGFDEGLANMSVTMQTLRKATLPKDIDPKQQQAQAGQGANKRKVEEEAVQGAGEESIKRQKQAHEAASAMSMST</sequence>
<dbReference type="AlphaFoldDB" id="A0A1Y2HEZ9"/>
<dbReference type="InterPro" id="IPR043519">
    <property type="entry name" value="NT_sf"/>
</dbReference>
<dbReference type="CDD" id="cd05402">
    <property type="entry name" value="NT_PAP_TUTase"/>
    <property type="match status" value="1"/>
</dbReference>
<dbReference type="InterPro" id="IPR007012">
    <property type="entry name" value="PolA_pol_cen_dom"/>
</dbReference>
<dbReference type="PANTHER" id="PTHR10682">
    <property type="entry name" value="POLY A POLYMERASE"/>
    <property type="match status" value="1"/>
</dbReference>
<feature type="binding site" evidence="12">
    <location>
        <begin position="239"/>
        <end position="240"/>
    </location>
    <ligand>
        <name>ATP</name>
        <dbReference type="ChEBI" id="CHEBI:30616"/>
    </ligand>
</feature>
<evidence type="ECO:0000256" key="1">
    <source>
        <dbReference type="ARBA" id="ARBA00001936"/>
    </source>
</evidence>
<reference evidence="18 19" key="1">
    <citation type="submission" date="2016-07" db="EMBL/GenBank/DDBJ databases">
        <title>Pervasive Adenine N6-methylation of Active Genes in Fungi.</title>
        <authorList>
            <consortium name="DOE Joint Genome Institute"/>
            <person name="Mondo S.J."/>
            <person name="Dannebaum R.O."/>
            <person name="Kuo R.C."/>
            <person name="Labutti K."/>
            <person name="Haridas S."/>
            <person name="Kuo A."/>
            <person name="Salamov A."/>
            <person name="Ahrendt S.R."/>
            <person name="Lipzen A."/>
            <person name="Sullivan W."/>
            <person name="Andreopoulos W.B."/>
            <person name="Clum A."/>
            <person name="Lindquist E."/>
            <person name="Daum C."/>
            <person name="Ramamoorthy G.K."/>
            <person name="Gryganskyi A."/>
            <person name="Culley D."/>
            <person name="Magnuson J.K."/>
            <person name="James T.Y."/>
            <person name="O'Malley M.A."/>
            <person name="Stajich J.E."/>
            <person name="Spatafora J.W."/>
            <person name="Visel A."/>
            <person name="Grigoriev I.V."/>
        </authorList>
    </citation>
    <scope>NUCLEOTIDE SEQUENCE [LARGE SCALE GENOMIC DNA]</scope>
    <source>
        <strain evidence="18 19">PL171</strain>
    </source>
</reference>
<evidence type="ECO:0000256" key="2">
    <source>
        <dbReference type="ARBA" id="ARBA00004123"/>
    </source>
</evidence>
<keyword evidence="4 11" id="KW-0507">mRNA processing</keyword>
<dbReference type="InterPro" id="IPR014492">
    <property type="entry name" value="PolyA_polymerase"/>
</dbReference>
<keyword evidence="8 11" id="KW-0067">ATP-binding</keyword>
<feature type="binding site" evidence="13">
    <location>
        <position position="160"/>
    </location>
    <ligand>
        <name>Mg(2+)</name>
        <dbReference type="ChEBI" id="CHEBI:18420"/>
        <label>2</label>
        <note>catalytic</note>
    </ligand>
</feature>
<dbReference type="GO" id="GO:0003723">
    <property type="term" value="F:RNA binding"/>
    <property type="evidence" value="ECO:0007669"/>
    <property type="project" value="UniProtKB-UniRule"/>
</dbReference>
<dbReference type="PANTHER" id="PTHR10682:SF10">
    <property type="entry name" value="POLYNUCLEOTIDE ADENYLYLTRANSFERASE"/>
    <property type="match status" value="1"/>
</dbReference>
<feature type="binding site" evidence="13">
    <location>
        <position position="108"/>
    </location>
    <ligand>
        <name>Mg(2+)</name>
        <dbReference type="ChEBI" id="CHEBI:18420"/>
        <label>2</label>
        <note>catalytic</note>
    </ligand>
</feature>
<protein>
    <recommendedName>
        <fullName evidence="11">Poly(A) polymerase</fullName>
        <ecNumber evidence="11">2.7.7.19</ecNumber>
    </recommendedName>
</protein>
<feature type="domain" description="Poly(A) polymerase RNA-binding" evidence="15">
    <location>
        <begin position="360"/>
        <end position="554"/>
    </location>
</feature>
<accession>A0A1Y2HEZ9</accession>
<comment type="function">
    <text evidence="11">Polymerase that creates the 3'-poly(A) tail of mRNA's.</text>
</comment>
<evidence type="ECO:0000256" key="6">
    <source>
        <dbReference type="ARBA" id="ARBA00022723"/>
    </source>
</evidence>
<comment type="similarity">
    <text evidence="3 11">Belongs to the poly(A) polymerase family.</text>
</comment>
<evidence type="ECO:0000256" key="14">
    <source>
        <dbReference type="SAM" id="MobiDB-lite"/>
    </source>
</evidence>
<keyword evidence="6 13" id="KW-0479">Metal-binding</keyword>
<evidence type="ECO:0000256" key="7">
    <source>
        <dbReference type="ARBA" id="ARBA00022741"/>
    </source>
</evidence>
<dbReference type="GO" id="GO:1990817">
    <property type="term" value="F:poly(A) RNA polymerase activity"/>
    <property type="evidence" value="ECO:0007669"/>
    <property type="project" value="UniProtKB-UniRule"/>
</dbReference>
<evidence type="ECO:0000313" key="19">
    <source>
        <dbReference type="Proteomes" id="UP000193411"/>
    </source>
</evidence>
<dbReference type="GO" id="GO:0031123">
    <property type="term" value="P:RNA 3'-end processing"/>
    <property type="evidence" value="ECO:0007669"/>
    <property type="project" value="InterPro"/>
</dbReference>
<evidence type="ECO:0000259" key="17">
    <source>
        <dbReference type="Pfam" id="PF20750"/>
    </source>
</evidence>
<evidence type="ECO:0000256" key="3">
    <source>
        <dbReference type="ARBA" id="ARBA00010912"/>
    </source>
</evidence>
<comment type="cofactor">
    <cofactor evidence="1">
        <name>Mn(2+)</name>
        <dbReference type="ChEBI" id="CHEBI:29035"/>
    </cofactor>
</comment>
<keyword evidence="5 11" id="KW-0808">Transferase</keyword>
<dbReference type="OrthoDB" id="412748at2759"/>
<keyword evidence="9 13" id="KW-0460">Magnesium</keyword>
<feature type="domain" description="Poly(A) polymerase central" evidence="16">
    <location>
        <begin position="213"/>
        <end position="356"/>
    </location>
</feature>
<keyword evidence="7 11" id="KW-0547">Nucleotide-binding</keyword>
<keyword evidence="10 11" id="KW-0539">Nucleus</keyword>
<evidence type="ECO:0000256" key="4">
    <source>
        <dbReference type="ARBA" id="ARBA00022664"/>
    </source>
</evidence>
<dbReference type="Pfam" id="PF04926">
    <property type="entry name" value="PAP_RNA-bind"/>
    <property type="match status" value="1"/>
</dbReference>
<dbReference type="InterPro" id="IPR011068">
    <property type="entry name" value="NuclTrfase_I-like_C"/>
</dbReference>
<dbReference type="PIRSF" id="PIRSF018425">
    <property type="entry name" value="PolyA_polymerase"/>
    <property type="match status" value="1"/>
</dbReference>
<feature type="binding site" evidence="12">
    <location>
        <position position="160"/>
    </location>
    <ligand>
        <name>ATP</name>
        <dbReference type="ChEBI" id="CHEBI:30616"/>
    </ligand>
</feature>
<feature type="binding site" evidence="13">
    <location>
        <position position="106"/>
    </location>
    <ligand>
        <name>Mg(2+)</name>
        <dbReference type="ChEBI" id="CHEBI:18420"/>
        <label>1</label>
        <note>catalytic</note>
    </ligand>
</feature>
<comment type="cofactor">
    <cofactor evidence="13">
        <name>Mg(2+)</name>
        <dbReference type="ChEBI" id="CHEBI:18420"/>
    </cofactor>
    <text evidence="13">Binds 2 magnesium ions. Also active with manganese.</text>
</comment>
<evidence type="ECO:0000256" key="12">
    <source>
        <dbReference type="PIRSR" id="PIRSR018425-1"/>
    </source>
</evidence>
<evidence type="ECO:0000256" key="5">
    <source>
        <dbReference type="ARBA" id="ARBA00022679"/>
    </source>
</evidence>
<evidence type="ECO:0000256" key="9">
    <source>
        <dbReference type="ARBA" id="ARBA00022842"/>
    </source>
</evidence>
<name>A0A1Y2HEZ9_9FUNG</name>
<comment type="caution">
    <text evidence="18">The sequence shown here is derived from an EMBL/GenBank/DDBJ whole genome shotgun (WGS) entry which is preliminary data.</text>
</comment>
<dbReference type="Proteomes" id="UP000193411">
    <property type="component" value="Unassembled WGS sequence"/>
</dbReference>
<dbReference type="Pfam" id="PF20750">
    <property type="entry name" value="PAP_NTPase"/>
    <property type="match status" value="1"/>
</dbReference>
<feature type="binding site" evidence="12">
    <location>
        <begin position="93"/>
        <end position="95"/>
    </location>
    <ligand>
        <name>ATP</name>
        <dbReference type="ChEBI" id="CHEBI:30616"/>
    </ligand>
</feature>
<evidence type="ECO:0000256" key="13">
    <source>
        <dbReference type="PIRSR" id="PIRSR018425-2"/>
    </source>
</evidence>
<feature type="region of interest" description="Disordered" evidence="14">
    <location>
        <begin position="544"/>
        <end position="596"/>
    </location>
</feature>
<dbReference type="Gene3D" id="1.10.1410.10">
    <property type="match status" value="1"/>
</dbReference>
<feature type="domain" description="Poly(A) polymerase nucleotidyltransferase" evidence="17">
    <location>
        <begin position="14"/>
        <end position="207"/>
    </location>
</feature>
<dbReference type="FunFam" id="1.10.1410.10:FF:000001">
    <property type="entry name" value="Putative poly(A) polymerase gamma"/>
    <property type="match status" value="1"/>
</dbReference>
<feature type="binding site" evidence="12">
    <location>
        <position position="230"/>
    </location>
    <ligand>
        <name>ATP</name>
        <dbReference type="ChEBI" id="CHEBI:30616"/>
    </ligand>
</feature>
<dbReference type="STRING" id="765915.A0A1Y2HEZ9"/>
<feature type="binding site" evidence="12">
    <location>
        <begin position="106"/>
        <end position="108"/>
    </location>
    <ligand>
        <name>ATP</name>
        <dbReference type="ChEBI" id="CHEBI:30616"/>
    </ligand>
</feature>
<feature type="binding site" evidence="13">
    <location>
        <position position="106"/>
    </location>
    <ligand>
        <name>Mg(2+)</name>
        <dbReference type="ChEBI" id="CHEBI:18420"/>
        <label>2</label>
        <note>catalytic</note>
    </ligand>
</feature>
<dbReference type="EMBL" id="MCFL01000038">
    <property type="protein sequence ID" value="ORZ33119.1"/>
    <property type="molecule type" value="Genomic_DNA"/>
</dbReference>
<dbReference type="GO" id="GO:0006397">
    <property type="term" value="P:mRNA processing"/>
    <property type="evidence" value="ECO:0007669"/>
    <property type="project" value="UniProtKB-KW"/>
</dbReference>
<feature type="binding site" evidence="12">
    <location>
        <position position="221"/>
    </location>
    <ligand>
        <name>ATP</name>
        <dbReference type="ChEBI" id="CHEBI:30616"/>
    </ligand>
</feature>
<dbReference type="EC" id="2.7.7.19" evidence="11"/>
<comment type="subcellular location">
    <subcellularLocation>
        <location evidence="2 11">Nucleus</location>
    </subcellularLocation>
</comment>
<evidence type="ECO:0000259" key="16">
    <source>
        <dbReference type="Pfam" id="PF04928"/>
    </source>
</evidence>
<dbReference type="Gene3D" id="3.30.70.590">
    <property type="entry name" value="Poly(A) polymerase predicted RNA binding domain"/>
    <property type="match status" value="1"/>
</dbReference>
<dbReference type="GO" id="GO:0046872">
    <property type="term" value="F:metal ion binding"/>
    <property type="evidence" value="ECO:0007669"/>
    <property type="project" value="UniProtKB-KW"/>
</dbReference>
<dbReference type="SUPFAM" id="SSF81631">
    <property type="entry name" value="PAP/OAS1 substrate-binding domain"/>
    <property type="match status" value="1"/>
</dbReference>
<proteinExistence type="inferred from homology"/>
<dbReference type="SUPFAM" id="SSF55003">
    <property type="entry name" value="PAP/Archaeal CCA-adding enzyme, C-terminal domain"/>
    <property type="match status" value="1"/>
</dbReference>
<dbReference type="SUPFAM" id="SSF81301">
    <property type="entry name" value="Nucleotidyltransferase"/>
    <property type="match status" value="1"/>
</dbReference>
<evidence type="ECO:0000259" key="15">
    <source>
        <dbReference type="Pfam" id="PF04926"/>
    </source>
</evidence>
<dbReference type="GO" id="GO:0005634">
    <property type="term" value="C:nucleus"/>
    <property type="evidence" value="ECO:0007669"/>
    <property type="project" value="UniProtKB-SubCell"/>
</dbReference>
<comment type="catalytic activity">
    <reaction evidence="11">
        <text>RNA(n) + ATP = RNA(n)-3'-adenine ribonucleotide + diphosphate</text>
        <dbReference type="Rhea" id="RHEA:11332"/>
        <dbReference type="Rhea" id="RHEA-COMP:14527"/>
        <dbReference type="Rhea" id="RHEA-COMP:17347"/>
        <dbReference type="ChEBI" id="CHEBI:30616"/>
        <dbReference type="ChEBI" id="CHEBI:33019"/>
        <dbReference type="ChEBI" id="CHEBI:140395"/>
        <dbReference type="ChEBI" id="CHEBI:173115"/>
        <dbReference type="EC" id="2.7.7.19"/>
    </reaction>
</comment>
<feature type="compositionally biased region" description="Low complexity" evidence="14">
    <location>
        <begin position="552"/>
        <end position="561"/>
    </location>
</feature>
<dbReference type="Gene3D" id="3.30.460.10">
    <property type="entry name" value="Beta Polymerase, domain 2"/>
    <property type="match status" value="1"/>
</dbReference>
<gene>
    <name evidence="18" type="ORF">BCR44DRAFT_118763</name>
</gene>
<keyword evidence="19" id="KW-1185">Reference proteome</keyword>
<evidence type="ECO:0000256" key="10">
    <source>
        <dbReference type="ARBA" id="ARBA00023242"/>
    </source>
</evidence>
<organism evidence="18 19">
    <name type="scientific">Catenaria anguillulae PL171</name>
    <dbReference type="NCBI Taxonomy" id="765915"/>
    <lineage>
        <taxon>Eukaryota</taxon>
        <taxon>Fungi</taxon>
        <taxon>Fungi incertae sedis</taxon>
        <taxon>Blastocladiomycota</taxon>
        <taxon>Blastocladiomycetes</taxon>
        <taxon>Blastocladiales</taxon>
        <taxon>Catenariaceae</taxon>
        <taxon>Catenaria</taxon>
    </lineage>
</organism>
<dbReference type="InterPro" id="IPR007010">
    <property type="entry name" value="PolA_pol_RNA-bd_dom"/>
</dbReference>
<dbReference type="InterPro" id="IPR048840">
    <property type="entry name" value="PolA_pol_NTPase"/>
</dbReference>
<dbReference type="FunFam" id="3.30.460.10:FF:000002">
    <property type="entry name" value="Poly(A) polymerase alpha, putative"/>
    <property type="match status" value="1"/>
</dbReference>
<evidence type="ECO:0000256" key="8">
    <source>
        <dbReference type="ARBA" id="ARBA00022840"/>
    </source>
</evidence>